<keyword evidence="1" id="KW-0472">Membrane</keyword>
<keyword evidence="3" id="KW-1185">Reference proteome</keyword>
<comment type="caution">
    <text evidence="2">The sequence shown here is derived from an EMBL/GenBank/DDBJ whole genome shotgun (WGS) entry which is preliminary data.</text>
</comment>
<protein>
    <submittedName>
        <fullName evidence="2">Uncharacterized protein</fullName>
    </submittedName>
</protein>
<evidence type="ECO:0000313" key="3">
    <source>
        <dbReference type="Proteomes" id="UP000241421"/>
    </source>
</evidence>
<evidence type="ECO:0000256" key="1">
    <source>
        <dbReference type="SAM" id="Phobius"/>
    </source>
</evidence>
<feature type="transmembrane region" description="Helical" evidence="1">
    <location>
        <begin position="70"/>
        <end position="91"/>
    </location>
</feature>
<keyword evidence="1" id="KW-0812">Transmembrane</keyword>
<dbReference type="AlphaFoldDB" id="A0A2U2HL90"/>
<evidence type="ECO:0000313" key="2">
    <source>
        <dbReference type="EMBL" id="PWF48281.1"/>
    </source>
</evidence>
<dbReference type="EMBL" id="PXWF02000204">
    <property type="protein sequence ID" value="PWF48281.1"/>
    <property type="molecule type" value="Genomic_DNA"/>
</dbReference>
<dbReference type="Proteomes" id="UP000241421">
    <property type="component" value="Unassembled WGS sequence"/>
</dbReference>
<feature type="transmembrane region" description="Helical" evidence="1">
    <location>
        <begin position="44"/>
        <end position="63"/>
    </location>
</feature>
<accession>A0A2U2HL90</accession>
<feature type="transmembrane region" description="Helical" evidence="1">
    <location>
        <begin position="97"/>
        <end position="115"/>
    </location>
</feature>
<keyword evidence="1" id="KW-1133">Transmembrane helix</keyword>
<organism evidence="2 3">
    <name type="scientific">Massilia glaciei</name>
    <dbReference type="NCBI Taxonomy" id="1524097"/>
    <lineage>
        <taxon>Bacteria</taxon>
        <taxon>Pseudomonadati</taxon>
        <taxon>Pseudomonadota</taxon>
        <taxon>Betaproteobacteria</taxon>
        <taxon>Burkholderiales</taxon>
        <taxon>Oxalobacteraceae</taxon>
        <taxon>Telluria group</taxon>
        <taxon>Massilia</taxon>
    </lineage>
</organism>
<proteinExistence type="predicted"/>
<sequence length="121" mass="13533">MFFFSFAVGLPYILRWQVGNVLREYGAEQYIEIVVASAMERIGIGRILTGISAALSIAAGVLMRMRAAPGLHLLMLVSAVLVGEIVIEVAMHPRDTSVLVIIRGFWWAFVFFSAFRTNKWL</sequence>
<reference evidence="2 3" key="1">
    <citation type="submission" date="2018-04" db="EMBL/GenBank/DDBJ databases">
        <title>Massilia violaceinigra sp. nov., a novel purple-pigmented bacterium isolated from Tianshan glacier, Xinjiang, China.</title>
        <authorList>
            <person name="Wang H."/>
        </authorList>
    </citation>
    <scope>NUCLEOTIDE SEQUENCE [LARGE SCALE GENOMIC DNA]</scope>
    <source>
        <strain evidence="2 3">B448-2</strain>
    </source>
</reference>
<name>A0A2U2HL90_9BURK</name>
<gene>
    <name evidence="2" type="ORF">C7C56_012735</name>
</gene>